<accession>A0ABR4ABC8</accession>
<comment type="caution">
    <text evidence="2">The sequence shown here is derived from an EMBL/GenBank/DDBJ whole genome shotgun (WGS) entry which is preliminary data.</text>
</comment>
<gene>
    <name evidence="2" type="ORF">N7G274_005354</name>
</gene>
<sequence>MFLSSMSTISTALLAHAVFAVPAPQAAKSPTSPIDTLHDRAATTDGSKSSYATIPANCPSPPLQCYQCDSEFPPSTAYTSWECMAARNRVDMVAGTGNSMNGPEEADAVLNAIAVTADAAGIPRQLVLGMVIQESNGYVRAGFGDNGASHGLMQVQRTSSGNPASCYGTAVNMCPYTTILEMIQDGVFGHVGSTDPQAPGIAHWLSAEGRNTARAIRGYNTGSIIDSNDLANIVATDKKNGKKYFAGTQSYVSDVANRMTGARGNSSHVPTCNLITNPNNYVADTSCSAGTG</sequence>
<protein>
    <recommendedName>
        <fullName evidence="4">Transglycosylase SLT domain-containing protein</fullName>
    </recommendedName>
</protein>
<evidence type="ECO:0008006" key="4">
    <source>
        <dbReference type="Google" id="ProtNLM"/>
    </source>
</evidence>
<feature type="signal peptide" evidence="1">
    <location>
        <begin position="1"/>
        <end position="20"/>
    </location>
</feature>
<dbReference type="Gene3D" id="1.10.530.10">
    <property type="match status" value="1"/>
</dbReference>
<evidence type="ECO:0000256" key="1">
    <source>
        <dbReference type="SAM" id="SignalP"/>
    </source>
</evidence>
<dbReference type="InterPro" id="IPR023346">
    <property type="entry name" value="Lysozyme-like_dom_sf"/>
</dbReference>
<evidence type="ECO:0000313" key="2">
    <source>
        <dbReference type="EMBL" id="KAL2042166.1"/>
    </source>
</evidence>
<dbReference type="SUPFAM" id="SSF53955">
    <property type="entry name" value="Lysozyme-like"/>
    <property type="match status" value="1"/>
</dbReference>
<evidence type="ECO:0000313" key="3">
    <source>
        <dbReference type="Proteomes" id="UP001590950"/>
    </source>
</evidence>
<name>A0ABR4ABC8_9LECA</name>
<keyword evidence="3" id="KW-1185">Reference proteome</keyword>
<reference evidence="2 3" key="1">
    <citation type="submission" date="2024-09" db="EMBL/GenBank/DDBJ databases">
        <title>Rethinking Asexuality: The Enigmatic Case of Functional Sexual Genes in Lepraria (Stereocaulaceae).</title>
        <authorList>
            <person name="Doellman M."/>
            <person name="Sun Y."/>
            <person name="Barcenas-Pena A."/>
            <person name="Lumbsch H.T."/>
            <person name="Grewe F."/>
        </authorList>
    </citation>
    <scope>NUCLEOTIDE SEQUENCE [LARGE SCALE GENOMIC DNA]</scope>
    <source>
        <strain evidence="2 3">Mercado 3170</strain>
    </source>
</reference>
<dbReference type="Proteomes" id="UP001590950">
    <property type="component" value="Unassembled WGS sequence"/>
</dbReference>
<dbReference type="EMBL" id="JBEFKJ010000015">
    <property type="protein sequence ID" value="KAL2042166.1"/>
    <property type="molecule type" value="Genomic_DNA"/>
</dbReference>
<proteinExistence type="predicted"/>
<keyword evidence="1" id="KW-0732">Signal</keyword>
<feature type="chain" id="PRO_5047090391" description="Transglycosylase SLT domain-containing protein" evidence="1">
    <location>
        <begin position="21"/>
        <end position="292"/>
    </location>
</feature>
<organism evidence="2 3">
    <name type="scientific">Stereocaulon virgatum</name>
    <dbReference type="NCBI Taxonomy" id="373712"/>
    <lineage>
        <taxon>Eukaryota</taxon>
        <taxon>Fungi</taxon>
        <taxon>Dikarya</taxon>
        <taxon>Ascomycota</taxon>
        <taxon>Pezizomycotina</taxon>
        <taxon>Lecanoromycetes</taxon>
        <taxon>OSLEUM clade</taxon>
        <taxon>Lecanoromycetidae</taxon>
        <taxon>Lecanorales</taxon>
        <taxon>Lecanorineae</taxon>
        <taxon>Stereocaulaceae</taxon>
        <taxon>Stereocaulon</taxon>
    </lineage>
</organism>